<sequence length="90" mass="10279">MDREGATSGFTVWWQWERLVRACSGQDDLHFLLLDAVARERGNFKSHVAWLASQPAGGKLDTIDTVEVSKQNKSENVAKYDYYMEVEPDN</sequence>
<accession>A0A0M8ZW12</accession>
<gene>
    <name evidence="1" type="ORF">WN51_03267</name>
</gene>
<evidence type="ECO:0000313" key="1">
    <source>
        <dbReference type="EMBL" id="KOX72285.1"/>
    </source>
</evidence>
<organism evidence="1 2">
    <name type="scientific">Melipona quadrifasciata</name>
    <dbReference type="NCBI Taxonomy" id="166423"/>
    <lineage>
        <taxon>Eukaryota</taxon>
        <taxon>Metazoa</taxon>
        <taxon>Ecdysozoa</taxon>
        <taxon>Arthropoda</taxon>
        <taxon>Hexapoda</taxon>
        <taxon>Insecta</taxon>
        <taxon>Pterygota</taxon>
        <taxon>Neoptera</taxon>
        <taxon>Endopterygota</taxon>
        <taxon>Hymenoptera</taxon>
        <taxon>Apocrita</taxon>
        <taxon>Aculeata</taxon>
        <taxon>Apoidea</taxon>
        <taxon>Anthophila</taxon>
        <taxon>Apidae</taxon>
        <taxon>Melipona</taxon>
    </lineage>
</organism>
<protein>
    <submittedName>
        <fullName evidence="1">Uncharacterized protein</fullName>
    </submittedName>
</protein>
<dbReference type="AlphaFoldDB" id="A0A0M8ZW12"/>
<name>A0A0M8ZW12_9HYME</name>
<keyword evidence="2" id="KW-1185">Reference proteome</keyword>
<proteinExistence type="predicted"/>
<dbReference type="EMBL" id="KQ435822">
    <property type="protein sequence ID" value="KOX72285.1"/>
    <property type="molecule type" value="Genomic_DNA"/>
</dbReference>
<reference evidence="1 2" key="1">
    <citation type="submission" date="2015-07" db="EMBL/GenBank/DDBJ databases">
        <title>The genome of Melipona quadrifasciata.</title>
        <authorList>
            <person name="Pan H."/>
            <person name="Kapheim K."/>
        </authorList>
    </citation>
    <scope>NUCLEOTIDE SEQUENCE [LARGE SCALE GENOMIC DNA]</scope>
    <source>
        <strain evidence="1">0111107301</strain>
        <tissue evidence="1">Whole body</tissue>
    </source>
</reference>
<evidence type="ECO:0000313" key="2">
    <source>
        <dbReference type="Proteomes" id="UP000053105"/>
    </source>
</evidence>
<dbReference type="Proteomes" id="UP000053105">
    <property type="component" value="Unassembled WGS sequence"/>
</dbReference>